<name>A0A2R6PLR6_ACTCC</name>
<evidence type="ECO:0000256" key="2">
    <source>
        <dbReference type="ARBA" id="ARBA00038006"/>
    </source>
</evidence>
<accession>A0A2R6PLR6</accession>
<dbReference type="InParanoid" id="A0A2R6PLR6"/>
<feature type="region of interest" description="Disordered" evidence="4">
    <location>
        <begin position="142"/>
        <end position="186"/>
    </location>
</feature>
<keyword evidence="1 3" id="KW-0175">Coiled coil</keyword>
<sequence length="616" mass="70209">MNSTESKNSHSWWWDSHISPEKSKWLAENLEEVDQSVKSVLKLIEEDGDAFAEKAGMYNEKRPEFIAHVEGFYRMYRLLAERYDHLTEELRKCVPSLVQMQDSVISHSSPGQDTPFVTPNQKFGLNKFGKRDDGFDLFPSSGGSSDLSLKESSESSSLASDSESESFDSSINKHSNPHVTGDGKGPCQRLTFQENELLVGMHEVKVSVHENEDHAALLKRITAYEEELKESNKKLECSEEEVARLKSKKEAFTVLTSDLQAQLESAQRDIKMREADIEMEKRKVFELQKKVTDLEIQVSDSNIKIRTLVEELEIATEKLKFSEDEIGKMKAALCNEISKGTSQLQGQLELAQKDIATLEAKLDSEKIRVLELLETIVRNMADVSERDQEIKELNFALSNSQKTFSLDKAKLQSDISCLSEQLALSEAIVEESELRSKSFENKIRRCEAEKKEMKCLHEAQHIGSRSEIEQLKADVAERGELVEALNQQLDILKLKHDVLVSEKDKVNAKVQTLSAEMNSRDNQIQQLEVQLRQMHIESAELIIGSESAQDLVDELRLRVGELEKEVDRQRVLISERAEEKRDAIRQLCFALEHYRNGYQELRQAFVGHKRHAVLAS</sequence>
<proteinExistence type="inferred from homology"/>
<evidence type="ECO:0000256" key="4">
    <source>
        <dbReference type="SAM" id="MobiDB-lite"/>
    </source>
</evidence>
<dbReference type="Gramene" id="PSR93272">
    <property type="protein sequence ID" value="PSR93272"/>
    <property type="gene ID" value="CEY00_Acc27883"/>
</dbReference>
<organism evidence="6 7">
    <name type="scientific">Actinidia chinensis var. chinensis</name>
    <name type="common">Chinese soft-hair kiwi</name>
    <dbReference type="NCBI Taxonomy" id="1590841"/>
    <lineage>
        <taxon>Eukaryota</taxon>
        <taxon>Viridiplantae</taxon>
        <taxon>Streptophyta</taxon>
        <taxon>Embryophyta</taxon>
        <taxon>Tracheophyta</taxon>
        <taxon>Spermatophyta</taxon>
        <taxon>Magnoliopsida</taxon>
        <taxon>eudicotyledons</taxon>
        <taxon>Gunneridae</taxon>
        <taxon>Pentapetalae</taxon>
        <taxon>asterids</taxon>
        <taxon>Ericales</taxon>
        <taxon>Actinidiaceae</taxon>
        <taxon>Actinidia</taxon>
    </lineage>
</organism>
<comment type="similarity">
    <text evidence="2">Belongs to the NET family.</text>
</comment>
<reference evidence="6 7" key="1">
    <citation type="submission" date="2017-07" db="EMBL/GenBank/DDBJ databases">
        <title>An improved, manually edited Actinidia chinensis var. chinensis (kiwifruit) genome highlights the challenges associated with draft genomes and gene prediction in plants.</title>
        <authorList>
            <person name="Pilkington S."/>
            <person name="Crowhurst R."/>
            <person name="Hilario E."/>
            <person name="Nardozza S."/>
            <person name="Fraser L."/>
            <person name="Peng Y."/>
            <person name="Gunaseelan K."/>
            <person name="Simpson R."/>
            <person name="Tahir J."/>
            <person name="Deroles S."/>
            <person name="Templeton K."/>
            <person name="Luo Z."/>
            <person name="Davy M."/>
            <person name="Cheng C."/>
            <person name="Mcneilage M."/>
            <person name="Scaglione D."/>
            <person name="Liu Y."/>
            <person name="Zhang Q."/>
            <person name="Datson P."/>
            <person name="De Silva N."/>
            <person name="Gardiner S."/>
            <person name="Bassett H."/>
            <person name="Chagne D."/>
            <person name="Mccallum J."/>
            <person name="Dzierzon H."/>
            <person name="Deng C."/>
            <person name="Wang Y.-Y."/>
            <person name="Barron N."/>
            <person name="Manako K."/>
            <person name="Bowen J."/>
            <person name="Foster T."/>
            <person name="Erridge Z."/>
            <person name="Tiffin H."/>
            <person name="Waite C."/>
            <person name="Davies K."/>
            <person name="Grierson E."/>
            <person name="Laing W."/>
            <person name="Kirk R."/>
            <person name="Chen X."/>
            <person name="Wood M."/>
            <person name="Montefiori M."/>
            <person name="Brummell D."/>
            <person name="Schwinn K."/>
            <person name="Catanach A."/>
            <person name="Fullerton C."/>
            <person name="Li D."/>
            <person name="Meiyalaghan S."/>
            <person name="Nieuwenhuizen N."/>
            <person name="Read N."/>
            <person name="Prakash R."/>
            <person name="Hunter D."/>
            <person name="Zhang H."/>
            <person name="Mckenzie M."/>
            <person name="Knabel M."/>
            <person name="Harris A."/>
            <person name="Allan A."/>
            <person name="Chen A."/>
            <person name="Janssen B."/>
            <person name="Plunkett B."/>
            <person name="Dwamena C."/>
            <person name="Voogd C."/>
            <person name="Leif D."/>
            <person name="Lafferty D."/>
            <person name="Souleyre E."/>
            <person name="Varkonyi-Gasic E."/>
            <person name="Gambi F."/>
            <person name="Hanley J."/>
            <person name="Yao J.-L."/>
            <person name="Cheung J."/>
            <person name="David K."/>
            <person name="Warren B."/>
            <person name="Marsh K."/>
            <person name="Snowden K."/>
            <person name="Lin-Wang K."/>
            <person name="Brian L."/>
            <person name="Martinez-Sanchez M."/>
            <person name="Wang M."/>
            <person name="Ileperuma N."/>
            <person name="Macnee N."/>
            <person name="Campin R."/>
            <person name="Mcatee P."/>
            <person name="Drummond R."/>
            <person name="Espley R."/>
            <person name="Ireland H."/>
            <person name="Wu R."/>
            <person name="Atkinson R."/>
            <person name="Karunairetnam S."/>
            <person name="Bulley S."/>
            <person name="Chunkath S."/>
            <person name="Hanley Z."/>
            <person name="Storey R."/>
            <person name="Thrimawithana A."/>
            <person name="Thomson S."/>
            <person name="David C."/>
            <person name="Testolin R."/>
        </authorList>
    </citation>
    <scope>NUCLEOTIDE SEQUENCE [LARGE SCALE GENOMIC DNA]</scope>
    <source>
        <strain evidence="7">cv. Red5</strain>
        <tissue evidence="6">Young leaf</tissue>
    </source>
</reference>
<protein>
    <submittedName>
        <fullName evidence="6">Protein NETWORKED 4A like</fullName>
    </submittedName>
</protein>
<dbReference type="STRING" id="1590841.A0A2R6PLR6"/>
<evidence type="ECO:0000313" key="7">
    <source>
        <dbReference type="Proteomes" id="UP000241394"/>
    </source>
</evidence>
<gene>
    <name evidence="6" type="ORF">CEY00_Acc27883</name>
</gene>
<dbReference type="InterPro" id="IPR051861">
    <property type="entry name" value="NET_actin-binding_domain"/>
</dbReference>
<keyword evidence="7" id="KW-1185">Reference proteome</keyword>
<dbReference type="OrthoDB" id="1898513at2759"/>
<evidence type="ECO:0000256" key="3">
    <source>
        <dbReference type="SAM" id="Coils"/>
    </source>
</evidence>
<dbReference type="PANTHER" id="PTHR32258:SF14">
    <property type="entry name" value="GB|AAF19561.1"/>
    <property type="match status" value="1"/>
</dbReference>
<dbReference type="InterPro" id="IPR011684">
    <property type="entry name" value="NAB"/>
</dbReference>
<comment type="caution">
    <text evidence="6">The sequence shown here is derived from an EMBL/GenBank/DDBJ whole genome shotgun (WGS) entry which is preliminary data.</text>
</comment>
<dbReference type="OMA" id="HEDMIAG"/>
<dbReference type="Proteomes" id="UP000241394">
    <property type="component" value="Chromosome LG24"/>
</dbReference>
<dbReference type="AlphaFoldDB" id="A0A2R6PLR6"/>
<dbReference type="PANTHER" id="PTHR32258">
    <property type="entry name" value="PROTEIN NETWORKED 4A"/>
    <property type="match status" value="1"/>
</dbReference>
<dbReference type="PROSITE" id="PS51774">
    <property type="entry name" value="NAB"/>
    <property type="match status" value="1"/>
</dbReference>
<feature type="coiled-coil region" evidence="3">
    <location>
        <begin position="214"/>
        <end position="375"/>
    </location>
</feature>
<dbReference type="Pfam" id="PF07765">
    <property type="entry name" value="KIP1"/>
    <property type="match status" value="1"/>
</dbReference>
<feature type="coiled-coil region" evidence="3">
    <location>
        <begin position="429"/>
        <end position="572"/>
    </location>
</feature>
<feature type="domain" description="NAB" evidence="5">
    <location>
        <begin position="10"/>
        <end position="90"/>
    </location>
</feature>
<dbReference type="GO" id="GO:0003779">
    <property type="term" value="F:actin binding"/>
    <property type="evidence" value="ECO:0007669"/>
    <property type="project" value="InterPro"/>
</dbReference>
<evidence type="ECO:0000259" key="5">
    <source>
        <dbReference type="PROSITE" id="PS51774"/>
    </source>
</evidence>
<reference evidence="7" key="2">
    <citation type="journal article" date="2018" name="BMC Genomics">
        <title>A manually annotated Actinidia chinensis var. chinensis (kiwifruit) genome highlights the challenges associated with draft genomes and gene prediction in plants.</title>
        <authorList>
            <person name="Pilkington S.M."/>
            <person name="Crowhurst R."/>
            <person name="Hilario E."/>
            <person name="Nardozza S."/>
            <person name="Fraser L."/>
            <person name="Peng Y."/>
            <person name="Gunaseelan K."/>
            <person name="Simpson R."/>
            <person name="Tahir J."/>
            <person name="Deroles S.C."/>
            <person name="Templeton K."/>
            <person name="Luo Z."/>
            <person name="Davy M."/>
            <person name="Cheng C."/>
            <person name="McNeilage M."/>
            <person name="Scaglione D."/>
            <person name="Liu Y."/>
            <person name="Zhang Q."/>
            <person name="Datson P."/>
            <person name="De Silva N."/>
            <person name="Gardiner S.E."/>
            <person name="Bassett H."/>
            <person name="Chagne D."/>
            <person name="McCallum J."/>
            <person name="Dzierzon H."/>
            <person name="Deng C."/>
            <person name="Wang Y.Y."/>
            <person name="Barron L."/>
            <person name="Manako K."/>
            <person name="Bowen J."/>
            <person name="Foster T.M."/>
            <person name="Erridge Z.A."/>
            <person name="Tiffin H."/>
            <person name="Waite C.N."/>
            <person name="Davies K.M."/>
            <person name="Grierson E.P."/>
            <person name="Laing W.A."/>
            <person name="Kirk R."/>
            <person name="Chen X."/>
            <person name="Wood M."/>
            <person name="Montefiori M."/>
            <person name="Brummell D.A."/>
            <person name="Schwinn K.E."/>
            <person name="Catanach A."/>
            <person name="Fullerton C."/>
            <person name="Li D."/>
            <person name="Meiyalaghan S."/>
            <person name="Nieuwenhuizen N."/>
            <person name="Read N."/>
            <person name="Prakash R."/>
            <person name="Hunter D."/>
            <person name="Zhang H."/>
            <person name="McKenzie M."/>
            <person name="Knabel M."/>
            <person name="Harris A."/>
            <person name="Allan A.C."/>
            <person name="Gleave A."/>
            <person name="Chen A."/>
            <person name="Janssen B.J."/>
            <person name="Plunkett B."/>
            <person name="Ampomah-Dwamena C."/>
            <person name="Voogd C."/>
            <person name="Leif D."/>
            <person name="Lafferty D."/>
            <person name="Souleyre E.J.F."/>
            <person name="Varkonyi-Gasic E."/>
            <person name="Gambi F."/>
            <person name="Hanley J."/>
            <person name="Yao J.L."/>
            <person name="Cheung J."/>
            <person name="David K.M."/>
            <person name="Warren B."/>
            <person name="Marsh K."/>
            <person name="Snowden K.C."/>
            <person name="Lin-Wang K."/>
            <person name="Brian L."/>
            <person name="Martinez-Sanchez M."/>
            <person name="Wang M."/>
            <person name="Ileperuma N."/>
            <person name="Macnee N."/>
            <person name="Campin R."/>
            <person name="McAtee P."/>
            <person name="Drummond R.S.M."/>
            <person name="Espley R.V."/>
            <person name="Ireland H.S."/>
            <person name="Wu R."/>
            <person name="Atkinson R.G."/>
            <person name="Karunairetnam S."/>
            <person name="Bulley S."/>
            <person name="Chunkath S."/>
            <person name="Hanley Z."/>
            <person name="Storey R."/>
            <person name="Thrimawithana A.H."/>
            <person name="Thomson S."/>
            <person name="David C."/>
            <person name="Testolin R."/>
            <person name="Huang H."/>
            <person name="Hellens R.P."/>
            <person name="Schaffer R.J."/>
        </authorList>
    </citation>
    <scope>NUCLEOTIDE SEQUENCE [LARGE SCALE GENOMIC DNA]</scope>
    <source>
        <strain evidence="7">cv. Red5</strain>
    </source>
</reference>
<evidence type="ECO:0000313" key="6">
    <source>
        <dbReference type="EMBL" id="PSR93272.1"/>
    </source>
</evidence>
<dbReference type="EMBL" id="NKQK01000024">
    <property type="protein sequence ID" value="PSR93272.1"/>
    <property type="molecule type" value="Genomic_DNA"/>
</dbReference>
<evidence type="ECO:0000256" key="1">
    <source>
        <dbReference type="ARBA" id="ARBA00023054"/>
    </source>
</evidence>
<dbReference type="GO" id="GO:0005774">
    <property type="term" value="C:vacuolar membrane"/>
    <property type="evidence" value="ECO:0007669"/>
    <property type="project" value="TreeGrafter"/>
</dbReference>